<feature type="transmembrane region" description="Helical" evidence="1">
    <location>
        <begin position="14"/>
        <end position="38"/>
    </location>
</feature>
<keyword evidence="1" id="KW-0472">Membrane</keyword>
<accession>A0ABZ2ZZA5</accession>
<reference evidence="2 3" key="1">
    <citation type="submission" date="2024-04" db="EMBL/GenBank/DDBJ databases">
        <title>Arthrobacter sp. from Plains bison fecal sample.</title>
        <authorList>
            <person name="Ruzzini A."/>
        </authorList>
    </citation>
    <scope>NUCLEOTIDE SEQUENCE [LARGE SCALE GENOMIC DNA]</scope>
    <source>
        <strain evidence="2 3">EINP1</strain>
    </source>
</reference>
<dbReference type="RefSeq" id="WP_342025123.1">
    <property type="nucleotide sequence ID" value="NZ_CP151657.1"/>
</dbReference>
<organism evidence="2 3">
    <name type="scientific">Arthrobacter citreus</name>
    <dbReference type="NCBI Taxonomy" id="1670"/>
    <lineage>
        <taxon>Bacteria</taxon>
        <taxon>Bacillati</taxon>
        <taxon>Actinomycetota</taxon>
        <taxon>Actinomycetes</taxon>
        <taxon>Micrococcales</taxon>
        <taxon>Micrococcaceae</taxon>
        <taxon>Arthrobacter</taxon>
    </lineage>
</organism>
<protein>
    <submittedName>
        <fullName evidence="2">Uncharacterized protein</fullName>
    </submittedName>
</protein>
<sequence length="124" mass="13776">MTKLREGRRWGDELWLGFAIGFLCLTPVSTFFAFASGLDFDPDDYPGSYYLEQIPRRQAMMAITLLVPAVAAVTAGAAALVQPRSWPKTVTTAVILVLAAVDFWFCWVLGSEAVDSARRYSEMF</sequence>
<dbReference type="EMBL" id="CP151657">
    <property type="protein sequence ID" value="WZP17527.1"/>
    <property type="molecule type" value="Genomic_DNA"/>
</dbReference>
<gene>
    <name evidence="2" type="ORF">AAE021_08235</name>
</gene>
<keyword evidence="3" id="KW-1185">Reference proteome</keyword>
<feature type="transmembrane region" description="Helical" evidence="1">
    <location>
        <begin position="93"/>
        <end position="110"/>
    </location>
</feature>
<keyword evidence="1" id="KW-0812">Transmembrane</keyword>
<dbReference type="Proteomes" id="UP001448858">
    <property type="component" value="Chromosome"/>
</dbReference>
<keyword evidence="1" id="KW-1133">Transmembrane helix</keyword>
<evidence type="ECO:0000313" key="3">
    <source>
        <dbReference type="Proteomes" id="UP001448858"/>
    </source>
</evidence>
<evidence type="ECO:0000256" key="1">
    <source>
        <dbReference type="SAM" id="Phobius"/>
    </source>
</evidence>
<proteinExistence type="predicted"/>
<evidence type="ECO:0000313" key="2">
    <source>
        <dbReference type="EMBL" id="WZP17527.1"/>
    </source>
</evidence>
<name>A0ABZ2ZZA5_9MICC</name>
<feature type="transmembrane region" description="Helical" evidence="1">
    <location>
        <begin position="58"/>
        <end position="81"/>
    </location>
</feature>